<evidence type="ECO:0000259" key="6">
    <source>
        <dbReference type="Pfam" id="PF03328"/>
    </source>
</evidence>
<keyword evidence="7" id="KW-0456">Lyase</keyword>
<dbReference type="InterPro" id="IPR040442">
    <property type="entry name" value="Pyrv_kinase-like_dom_sf"/>
</dbReference>
<evidence type="ECO:0000256" key="4">
    <source>
        <dbReference type="PIRSR" id="PIRSR015582-1"/>
    </source>
</evidence>
<dbReference type="PANTHER" id="PTHR32308:SF0">
    <property type="entry name" value="HPCH_HPAI ALDOLASE_CITRATE LYASE DOMAIN-CONTAINING PROTEIN"/>
    <property type="match status" value="1"/>
</dbReference>
<dbReference type="GO" id="GO:0016829">
    <property type="term" value="F:lyase activity"/>
    <property type="evidence" value="ECO:0007669"/>
    <property type="project" value="UniProtKB-KW"/>
</dbReference>
<evidence type="ECO:0000256" key="2">
    <source>
        <dbReference type="ARBA" id="ARBA00022723"/>
    </source>
</evidence>
<dbReference type="AlphaFoldDB" id="A0A9X9BPL1"/>
<dbReference type="Gene3D" id="3.20.20.60">
    <property type="entry name" value="Phosphoenolpyruvate-binding domains"/>
    <property type="match status" value="1"/>
</dbReference>
<dbReference type="InterPro" id="IPR005000">
    <property type="entry name" value="Aldolase/citrate-lyase_domain"/>
</dbReference>
<protein>
    <submittedName>
        <fullName evidence="7">CoA ester lyase</fullName>
    </submittedName>
</protein>
<feature type="binding site" evidence="5">
    <location>
        <position position="138"/>
    </location>
    <ligand>
        <name>Mg(2+)</name>
        <dbReference type="ChEBI" id="CHEBI:18420"/>
    </ligand>
</feature>
<evidence type="ECO:0000256" key="5">
    <source>
        <dbReference type="PIRSR" id="PIRSR015582-2"/>
    </source>
</evidence>
<evidence type="ECO:0000256" key="1">
    <source>
        <dbReference type="ARBA" id="ARBA00001946"/>
    </source>
</evidence>
<dbReference type="GO" id="GO:0000287">
    <property type="term" value="F:magnesium ion binding"/>
    <property type="evidence" value="ECO:0007669"/>
    <property type="project" value="TreeGrafter"/>
</dbReference>
<dbReference type="InterPro" id="IPR011206">
    <property type="entry name" value="Citrate_lyase_beta/mcl1/mcl2"/>
</dbReference>
<keyword evidence="2 5" id="KW-0479">Metal-binding</keyword>
<evidence type="ECO:0000313" key="7">
    <source>
        <dbReference type="EMBL" id="TWR56191.1"/>
    </source>
</evidence>
<comment type="caution">
    <text evidence="7">The sequence shown here is derived from an EMBL/GenBank/DDBJ whole genome shotgun (WGS) entry which is preliminary data.</text>
</comment>
<proteinExistence type="predicted"/>
<dbReference type="RefSeq" id="WP_074845812.1">
    <property type="nucleotide sequence ID" value="NZ_FNSU01000002.1"/>
</dbReference>
<evidence type="ECO:0000313" key="8">
    <source>
        <dbReference type="Proteomes" id="UP000316123"/>
    </source>
</evidence>
<dbReference type="Proteomes" id="UP000316123">
    <property type="component" value="Unassembled WGS sequence"/>
</dbReference>
<dbReference type="EMBL" id="VFEQ01000014">
    <property type="protein sequence ID" value="TWR56191.1"/>
    <property type="molecule type" value="Genomic_DNA"/>
</dbReference>
<sequence length="305" mass="32478">MSETSTSRCALLRSLLFVPGDSERKLEKASSCNADALILDLEDSVASTRTSFARGLVLEYLRARPQRGRQQLWVRINPLDTSASLHDLIVADGAPDGLMLPKVNLPSAVQTLSNYLDVLEVRAGLEPGSIRIVPVATETPQALFTLGGYAGCSPRLSGMTWGAEDLASALGASSNRRVDGEYDTVYQLARAFCLAGAAAASVPAIDTIYANYSDSEGLADEARAARRAGFTGKLAIHPGQVAIINEAFSPSADEVQWSKKVLQAFEDNPGLGTVGIEGRMLDMPHLKQALRLLDLASRCAAMSPS</sequence>
<comment type="cofactor">
    <cofactor evidence="1">
        <name>Mg(2+)</name>
        <dbReference type="ChEBI" id="CHEBI:18420"/>
    </cofactor>
</comment>
<feature type="binding site" evidence="5">
    <location>
        <position position="165"/>
    </location>
    <ligand>
        <name>Mg(2+)</name>
        <dbReference type="ChEBI" id="CHEBI:18420"/>
    </ligand>
</feature>
<reference evidence="7 8" key="1">
    <citation type="submission" date="2019-06" db="EMBL/GenBank/DDBJ databases">
        <title>Pseudomonas bimorpha sp. nov. isolated from bovine raw milk and skim milk concentrate.</title>
        <authorList>
            <person name="Hofmann K."/>
            <person name="Huptas C."/>
            <person name="Doll E."/>
            <person name="Scherer S."/>
            <person name="Wenning M."/>
        </authorList>
    </citation>
    <scope>NUCLEOTIDE SEQUENCE [LARGE SCALE GENOMIC DNA]</scope>
    <source>
        <strain evidence="7 8">DSM 13124</strain>
    </source>
</reference>
<feature type="binding site" evidence="4">
    <location>
        <position position="138"/>
    </location>
    <ligand>
        <name>substrate</name>
    </ligand>
</feature>
<dbReference type="PIRSF" id="PIRSF015582">
    <property type="entry name" value="Cit_lyase_B"/>
    <property type="match status" value="1"/>
</dbReference>
<organism evidence="7 8">
    <name type="scientific">Pseudomonas marginalis</name>
    <name type="common">Pseudomonas panacis</name>
    <dbReference type="NCBI Taxonomy" id="298"/>
    <lineage>
        <taxon>Bacteria</taxon>
        <taxon>Pseudomonadati</taxon>
        <taxon>Pseudomonadota</taxon>
        <taxon>Gammaproteobacteria</taxon>
        <taxon>Pseudomonadales</taxon>
        <taxon>Pseudomonadaceae</taxon>
        <taxon>Pseudomonas</taxon>
    </lineage>
</organism>
<dbReference type="InterPro" id="IPR015813">
    <property type="entry name" value="Pyrv/PenolPyrv_kinase-like_dom"/>
</dbReference>
<feature type="domain" description="HpcH/HpaI aldolase/citrate lyase" evidence="6">
    <location>
        <begin position="13"/>
        <end position="238"/>
    </location>
</feature>
<dbReference type="SUPFAM" id="SSF51621">
    <property type="entry name" value="Phosphoenolpyruvate/pyruvate domain"/>
    <property type="match status" value="1"/>
</dbReference>
<accession>A0A9X9BPL1</accession>
<gene>
    <name evidence="7" type="ORF">FIV41_20630</name>
</gene>
<dbReference type="GO" id="GO:0006107">
    <property type="term" value="P:oxaloacetate metabolic process"/>
    <property type="evidence" value="ECO:0007669"/>
    <property type="project" value="TreeGrafter"/>
</dbReference>
<dbReference type="Pfam" id="PF03328">
    <property type="entry name" value="HpcH_HpaI"/>
    <property type="match status" value="1"/>
</dbReference>
<feature type="binding site" evidence="4">
    <location>
        <position position="75"/>
    </location>
    <ligand>
        <name>substrate</name>
    </ligand>
</feature>
<keyword evidence="3 5" id="KW-0460">Magnesium</keyword>
<evidence type="ECO:0000256" key="3">
    <source>
        <dbReference type="ARBA" id="ARBA00022842"/>
    </source>
</evidence>
<dbReference type="PANTHER" id="PTHR32308">
    <property type="entry name" value="LYASE BETA SUBUNIT, PUTATIVE (AFU_ORTHOLOGUE AFUA_4G13030)-RELATED"/>
    <property type="match status" value="1"/>
</dbReference>
<name>A0A9X9BPL1_PSEMA</name>
<dbReference type="OrthoDB" id="348111at2"/>